<accession>A0A8K1GQG1</accession>
<evidence type="ECO:0000313" key="1">
    <source>
        <dbReference type="EMBL" id="TRZ22468.1"/>
    </source>
</evidence>
<reference evidence="1" key="1">
    <citation type="submission" date="2019-04" db="EMBL/GenBank/DDBJ databases">
        <title>Genome assembly of Zosterops borbonicus 15179.</title>
        <authorList>
            <person name="Leroy T."/>
            <person name="Anselmetti Y."/>
            <person name="Tilak M.-K."/>
            <person name="Nabholz B."/>
        </authorList>
    </citation>
    <scope>NUCLEOTIDE SEQUENCE</scope>
    <source>
        <strain evidence="1">HGM_15179</strain>
        <tissue evidence="1">Muscle</tissue>
    </source>
</reference>
<dbReference type="AlphaFoldDB" id="A0A8K1GQG1"/>
<protein>
    <submittedName>
        <fullName evidence="1">Uncharacterized protein</fullName>
    </submittedName>
</protein>
<dbReference type="EMBL" id="SWJQ01000096">
    <property type="protein sequence ID" value="TRZ22468.1"/>
    <property type="molecule type" value="Genomic_DNA"/>
</dbReference>
<sequence>MKWWLLGKPAASLGGTSVSSPIYAPLLAKDLLCGLCHIALSAVTQQCAAKPVPDWSQWSADSRVVWGQPVLIPGMDLTQVQGLAIEFYEIRKALLLKPIKIPLDNIPSLK</sequence>
<evidence type="ECO:0000313" key="2">
    <source>
        <dbReference type="Proteomes" id="UP000796761"/>
    </source>
</evidence>
<proteinExistence type="predicted"/>
<keyword evidence="2" id="KW-1185">Reference proteome</keyword>
<gene>
    <name evidence="1" type="ORF">HGM15179_004675</name>
</gene>
<name>A0A8K1GQG1_9PASS</name>
<comment type="caution">
    <text evidence="1">The sequence shown here is derived from an EMBL/GenBank/DDBJ whole genome shotgun (WGS) entry which is preliminary data.</text>
</comment>
<dbReference type="Proteomes" id="UP000796761">
    <property type="component" value="Unassembled WGS sequence"/>
</dbReference>
<organism evidence="1 2">
    <name type="scientific">Zosterops borbonicus</name>
    <dbReference type="NCBI Taxonomy" id="364589"/>
    <lineage>
        <taxon>Eukaryota</taxon>
        <taxon>Metazoa</taxon>
        <taxon>Chordata</taxon>
        <taxon>Craniata</taxon>
        <taxon>Vertebrata</taxon>
        <taxon>Euteleostomi</taxon>
        <taxon>Archelosauria</taxon>
        <taxon>Archosauria</taxon>
        <taxon>Dinosauria</taxon>
        <taxon>Saurischia</taxon>
        <taxon>Theropoda</taxon>
        <taxon>Coelurosauria</taxon>
        <taxon>Aves</taxon>
        <taxon>Neognathae</taxon>
        <taxon>Neoaves</taxon>
        <taxon>Telluraves</taxon>
        <taxon>Australaves</taxon>
        <taxon>Passeriformes</taxon>
        <taxon>Sylvioidea</taxon>
        <taxon>Zosteropidae</taxon>
        <taxon>Zosterops</taxon>
    </lineage>
</organism>